<feature type="non-terminal residue" evidence="2">
    <location>
        <position position="77"/>
    </location>
</feature>
<keyword evidence="3" id="KW-1185">Reference proteome</keyword>
<evidence type="ECO:0000313" key="3">
    <source>
        <dbReference type="Proteomes" id="UP000837857"/>
    </source>
</evidence>
<evidence type="ECO:0000313" key="2">
    <source>
        <dbReference type="EMBL" id="CAH2066810.1"/>
    </source>
</evidence>
<organism evidence="2 3">
    <name type="scientific">Iphiclides podalirius</name>
    <name type="common">scarce swallowtail</name>
    <dbReference type="NCBI Taxonomy" id="110791"/>
    <lineage>
        <taxon>Eukaryota</taxon>
        <taxon>Metazoa</taxon>
        <taxon>Ecdysozoa</taxon>
        <taxon>Arthropoda</taxon>
        <taxon>Hexapoda</taxon>
        <taxon>Insecta</taxon>
        <taxon>Pterygota</taxon>
        <taxon>Neoptera</taxon>
        <taxon>Endopterygota</taxon>
        <taxon>Lepidoptera</taxon>
        <taxon>Glossata</taxon>
        <taxon>Ditrysia</taxon>
        <taxon>Papilionoidea</taxon>
        <taxon>Papilionidae</taxon>
        <taxon>Papilioninae</taxon>
        <taxon>Iphiclides</taxon>
    </lineage>
</organism>
<proteinExistence type="predicted"/>
<accession>A0ABN8IX62</accession>
<feature type="region of interest" description="Disordered" evidence="1">
    <location>
        <begin position="41"/>
        <end position="77"/>
    </location>
</feature>
<dbReference type="EMBL" id="OW152816">
    <property type="protein sequence ID" value="CAH2066810.1"/>
    <property type="molecule type" value="Genomic_DNA"/>
</dbReference>
<evidence type="ECO:0000256" key="1">
    <source>
        <dbReference type="SAM" id="MobiDB-lite"/>
    </source>
</evidence>
<reference evidence="2" key="1">
    <citation type="submission" date="2022-03" db="EMBL/GenBank/DDBJ databases">
        <authorList>
            <person name="Martin H S."/>
        </authorList>
    </citation>
    <scope>NUCLEOTIDE SEQUENCE</scope>
</reference>
<protein>
    <submittedName>
        <fullName evidence="2">Uncharacterized protein</fullName>
    </submittedName>
</protein>
<sequence length="77" mass="8237">MKLARFGQFIGAALTRGKPLQRGIIADTHKRWPVNSEAVAHGRALSGRERPLAPRSAMSQIEGAGVGPPMYDTTALP</sequence>
<gene>
    <name evidence="2" type="ORF">IPOD504_LOCUS13592</name>
</gene>
<name>A0ABN8IX62_9NEOP</name>
<dbReference type="Proteomes" id="UP000837857">
    <property type="component" value="Chromosome 4"/>
</dbReference>